<gene>
    <name evidence="1" type="ORF">GGD69_004623</name>
</gene>
<evidence type="ECO:0000313" key="2">
    <source>
        <dbReference type="Proteomes" id="UP000518681"/>
    </source>
</evidence>
<dbReference type="EMBL" id="JACIIK010000008">
    <property type="protein sequence ID" value="MBB6203736.1"/>
    <property type="molecule type" value="Genomic_DNA"/>
</dbReference>
<reference evidence="1 2" key="1">
    <citation type="submission" date="2020-08" db="EMBL/GenBank/DDBJ databases">
        <title>Genomic Encyclopedia of Type Strains, Phase IV (KMG-V): Genome sequencing to study the core and pangenomes of soil and plant-associated prokaryotes.</title>
        <authorList>
            <person name="Whitman W."/>
        </authorList>
    </citation>
    <scope>NUCLEOTIDE SEQUENCE [LARGE SCALE GENOMIC DNA]</scope>
    <source>
        <strain evidence="1 2">SEMIA 4013</strain>
    </source>
</reference>
<protein>
    <submittedName>
        <fullName evidence="1">Uncharacterized protein</fullName>
    </submittedName>
</protein>
<evidence type="ECO:0000313" key="1">
    <source>
        <dbReference type="EMBL" id="MBB6203736.1"/>
    </source>
</evidence>
<name>A0AAW3V1C2_9BURK</name>
<dbReference type="RefSeq" id="WP_183799069.1">
    <property type="nucleotide sequence ID" value="NZ_JACIII010000008.1"/>
</dbReference>
<sequence>MSKRIIDLGAAIWKTIEVKEMINAIKHTPTELLREAARELNAQDGISWNAGLAVAALVKFARDPGLTDAERADVRHEILLVHGVIDGYTDSTGTVRVTPKEKQRMDKAAGLL</sequence>
<proteinExistence type="predicted"/>
<dbReference type="Proteomes" id="UP000518681">
    <property type="component" value="Unassembled WGS sequence"/>
</dbReference>
<organism evidence="1 2">
    <name type="scientific">Paraburkholderia fungorum</name>
    <dbReference type="NCBI Taxonomy" id="134537"/>
    <lineage>
        <taxon>Bacteria</taxon>
        <taxon>Pseudomonadati</taxon>
        <taxon>Pseudomonadota</taxon>
        <taxon>Betaproteobacteria</taxon>
        <taxon>Burkholderiales</taxon>
        <taxon>Burkholderiaceae</taxon>
        <taxon>Paraburkholderia</taxon>
    </lineage>
</organism>
<dbReference type="AlphaFoldDB" id="A0AAW3V1C2"/>
<accession>A0AAW3V1C2</accession>
<comment type="caution">
    <text evidence="1">The sequence shown here is derived from an EMBL/GenBank/DDBJ whole genome shotgun (WGS) entry which is preliminary data.</text>
</comment>